<proteinExistence type="predicted"/>
<protein>
    <submittedName>
        <fullName evidence="2">Uncharacterized protein</fullName>
    </submittedName>
</protein>
<accession>A0A915HK42</accession>
<sequence>MDLEKGDERGDGRVGGLGLEGNVVKFKLILGMGENIGADDTLIISVVIKNYALDHMFTERGSHCNNYWTMGVDNGTMDHFNFTTDRELE</sequence>
<evidence type="ECO:0000313" key="1">
    <source>
        <dbReference type="Proteomes" id="UP000887565"/>
    </source>
</evidence>
<name>A0A915HK42_ROMCU</name>
<organism evidence="1 2">
    <name type="scientific">Romanomermis culicivorax</name>
    <name type="common">Nematode worm</name>
    <dbReference type="NCBI Taxonomy" id="13658"/>
    <lineage>
        <taxon>Eukaryota</taxon>
        <taxon>Metazoa</taxon>
        <taxon>Ecdysozoa</taxon>
        <taxon>Nematoda</taxon>
        <taxon>Enoplea</taxon>
        <taxon>Dorylaimia</taxon>
        <taxon>Mermithida</taxon>
        <taxon>Mermithoidea</taxon>
        <taxon>Mermithidae</taxon>
        <taxon>Romanomermis</taxon>
    </lineage>
</organism>
<reference evidence="2" key="1">
    <citation type="submission" date="2022-11" db="UniProtKB">
        <authorList>
            <consortium name="WormBaseParasite"/>
        </authorList>
    </citation>
    <scope>IDENTIFICATION</scope>
</reference>
<dbReference type="WBParaSite" id="nRc.2.0.1.t02343-RA">
    <property type="protein sequence ID" value="nRc.2.0.1.t02343-RA"/>
    <property type="gene ID" value="nRc.2.0.1.g02343"/>
</dbReference>
<dbReference type="Proteomes" id="UP000887565">
    <property type="component" value="Unplaced"/>
</dbReference>
<keyword evidence="1" id="KW-1185">Reference proteome</keyword>
<evidence type="ECO:0000313" key="2">
    <source>
        <dbReference type="WBParaSite" id="nRc.2.0.1.t02343-RA"/>
    </source>
</evidence>
<dbReference type="AlphaFoldDB" id="A0A915HK42"/>